<dbReference type="InterPro" id="IPR050090">
    <property type="entry name" value="Tyrosine_recombinase_XerCD"/>
</dbReference>
<dbReference type="Pfam" id="PF00589">
    <property type="entry name" value="Phage_integrase"/>
    <property type="match status" value="1"/>
</dbReference>
<dbReference type="InterPro" id="IPR010998">
    <property type="entry name" value="Integrase_recombinase_N"/>
</dbReference>
<gene>
    <name evidence="7" type="ORF">BJP51_24910</name>
</gene>
<dbReference type="PANTHER" id="PTHR30349:SF41">
    <property type="entry name" value="INTEGRASE_RECOMBINASE PROTEIN MJ0367-RELATED"/>
    <property type="match status" value="1"/>
</dbReference>
<evidence type="ECO:0000256" key="1">
    <source>
        <dbReference type="ARBA" id="ARBA00008857"/>
    </source>
</evidence>
<dbReference type="GO" id="GO:0015074">
    <property type="term" value="P:DNA integration"/>
    <property type="evidence" value="ECO:0007669"/>
    <property type="project" value="InterPro"/>
</dbReference>
<evidence type="ECO:0000313" key="7">
    <source>
        <dbReference type="EMBL" id="OMD27439.1"/>
    </source>
</evidence>
<dbReference type="Proteomes" id="UP000187465">
    <property type="component" value="Unassembled WGS sequence"/>
</dbReference>
<evidence type="ECO:0000256" key="2">
    <source>
        <dbReference type="ARBA" id="ARBA00023125"/>
    </source>
</evidence>
<keyword evidence="2 4" id="KW-0238">DNA-binding</keyword>
<feature type="domain" description="Tyr recombinase" evidence="5">
    <location>
        <begin position="146"/>
        <end position="327"/>
    </location>
</feature>
<dbReference type="InterPro" id="IPR011010">
    <property type="entry name" value="DNA_brk_join_enz"/>
</dbReference>
<protein>
    <submittedName>
        <fullName evidence="7">Integrase</fullName>
    </submittedName>
</protein>
<proteinExistence type="inferred from homology"/>
<dbReference type="EMBL" id="MKQP01000036">
    <property type="protein sequence ID" value="OMD27439.1"/>
    <property type="molecule type" value="Genomic_DNA"/>
</dbReference>
<dbReference type="Gene3D" id="1.10.150.130">
    <property type="match status" value="1"/>
</dbReference>
<dbReference type="AlphaFoldDB" id="A0A1R0X2U9"/>
<dbReference type="GO" id="GO:0006310">
    <property type="term" value="P:DNA recombination"/>
    <property type="evidence" value="ECO:0007669"/>
    <property type="project" value="UniProtKB-KW"/>
</dbReference>
<dbReference type="SUPFAM" id="SSF56349">
    <property type="entry name" value="DNA breaking-rejoining enzymes"/>
    <property type="match status" value="1"/>
</dbReference>
<dbReference type="InterPro" id="IPR044068">
    <property type="entry name" value="CB"/>
</dbReference>
<dbReference type="PANTHER" id="PTHR30349">
    <property type="entry name" value="PHAGE INTEGRASE-RELATED"/>
    <property type="match status" value="1"/>
</dbReference>
<dbReference type="PROSITE" id="PS51900">
    <property type="entry name" value="CB"/>
    <property type="match status" value="1"/>
</dbReference>
<organism evidence="7 8">
    <name type="scientific">Paenibacillus odorifer</name>
    <dbReference type="NCBI Taxonomy" id="189426"/>
    <lineage>
        <taxon>Bacteria</taxon>
        <taxon>Bacillati</taxon>
        <taxon>Bacillota</taxon>
        <taxon>Bacilli</taxon>
        <taxon>Bacillales</taxon>
        <taxon>Paenibacillaceae</taxon>
        <taxon>Paenibacillus</taxon>
    </lineage>
</organism>
<keyword evidence="3" id="KW-0233">DNA recombination</keyword>
<accession>A0A1R0X2U9</accession>
<sequence length="347" mass="40648">MNGDKSKGRARKSDRTSDRLRYSLDYLFDYYYQAKKSEGRAVNTLKTYEQNYASFCEFLDMRKIVRDIRNVTVETGREYIIWLRDEKTRFSDNCNVPDSVRTVGLLPKAINTRVKNLKTMFKFLHEEDVIDSDPFTYLKNVQDIGREIDVLAADELRALLNAPNQRKYSDFRDYVVLNLLIDGMLRIDEALSLRKEDVDLTACYASLRREVTKTRKPRIVPITKRTAKLIAELIRETTEFDSEHIFLTNYGERMQPNHFRHQLKKYADRAGIEKRVYPHLLRHSGATLFLEEGGSERHLQVILGHADGRMTNHYTHLSDKNVKKNHDEFSPINAVIGKSERPRKIIR</sequence>
<evidence type="ECO:0000259" key="6">
    <source>
        <dbReference type="PROSITE" id="PS51900"/>
    </source>
</evidence>
<dbReference type="Gene3D" id="1.10.443.10">
    <property type="entry name" value="Intergrase catalytic core"/>
    <property type="match status" value="1"/>
</dbReference>
<comment type="similarity">
    <text evidence="1">Belongs to the 'phage' integrase family.</text>
</comment>
<dbReference type="InterPro" id="IPR013762">
    <property type="entry name" value="Integrase-like_cat_sf"/>
</dbReference>
<feature type="domain" description="Core-binding (CB)" evidence="6">
    <location>
        <begin position="22"/>
        <end position="125"/>
    </location>
</feature>
<dbReference type="GO" id="GO:0003677">
    <property type="term" value="F:DNA binding"/>
    <property type="evidence" value="ECO:0007669"/>
    <property type="project" value="UniProtKB-UniRule"/>
</dbReference>
<evidence type="ECO:0000256" key="3">
    <source>
        <dbReference type="ARBA" id="ARBA00023172"/>
    </source>
</evidence>
<evidence type="ECO:0000256" key="4">
    <source>
        <dbReference type="PROSITE-ProRule" id="PRU01248"/>
    </source>
</evidence>
<dbReference type="PROSITE" id="PS51898">
    <property type="entry name" value="TYR_RECOMBINASE"/>
    <property type="match status" value="1"/>
</dbReference>
<evidence type="ECO:0000259" key="5">
    <source>
        <dbReference type="PROSITE" id="PS51898"/>
    </source>
</evidence>
<reference evidence="7 8" key="1">
    <citation type="submission" date="2016-10" db="EMBL/GenBank/DDBJ databases">
        <title>Paenibacillus species isolates.</title>
        <authorList>
            <person name="Beno S.M."/>
        </authorList>
    </citation>
    <scope>NUCLEOTIDE SEQUENCE [LARGE SCALE GENOMIC DNA]</scope>
    <source>
        <strain evidence="7 8">FSL H7-0604</strain>
    </source>
</reference>
<dbReference type="CDD" id="cd00397">
    <property type="entry name" value="DNA_BRE_C"/>
    <property type="match status" value="1"/>
</dbReference>
<dbReference type="InterPro" id="IPR002104">
    <property type="entry name" value="Integrase_catalytic"/>
</dbReference>
<name>A0A1R0X2U9_9BACL</name>
<evidence type="ECO:0000313" key="8">
    <source>
        <dbReference type="Proteomes" id="UP000187465"/>
    </source>
</evidence>
<comment type="caution">
    <text evidence="7">The sequence shown here is derived from an EMBL/GenBank/DDBJ whole genome shotgun (WGS) entry which is preliminary data.</text>
</comment>
<dbReference type="RefSeq" id="WP_076179434.1">
    <property type="nucleotide sequence ID" value="NZ_MKQP01000036.1"/>
</dbReference>